<accession>A0A084B6E3</accession>
<dbReference type="Proteomes" id="UP000028045">
    <property type="component" value="Unassembled WGS sequence"/>
</dbReference>
<dbReference type="EMBL" id="KL647913">
    <property type="protein sequence ID" value="KEY73122.1"/>
    <property type="molecule type" value="Genomic_DNA"/>
</dbReference>
<feature type="compositionally biased region" description="Polar residues" evidence="1">
    <location>
        <begin position="127"/>
        <end position="140"/>
    </location>
</feature>
<proteinExistence type="predicted"/>
<organism evidence="2 3">
    <name type="scientific">Stachybotrys chartarum (strain CBS 109288 / IBT 7711)</name>
    <name type="common">Toxic black mold</name>
    <name type="synonym">Stilbospora chartarum</name>
    <dbReference type="NCBI Taxonomy" id="1280523"/>
    <lineage>
        <taxon>Eukaryota</taxon>
        <taxon>Fungi</taxon>
        <taxon>Dikarya</taxon>
        <taxon>Ascomycota</taxon>
        <taxon>Pezizomycotina</taxon>
        <taxon>Sordariomycetes</taxon>
        <taxon>Hypocreomycetidae</taxon>
        <taxon>Hypocreales</taxon>
        <taxon>Stachybotryaceae</taxon>
        <taxon>Stachybotrys</taxon>
    </lineage>
</organism>
<evidence type="ECO:0000256" key="1">
    <source>
        <dbReference type="SAM" id="MobiDB-lite"/>
    </source>
</evidence>
<keyword evidence="3" id="KW-1185">Reference proteome</keyword>
<sequence>MATETVVTIKSILKPTRPVEVDWVDLPGSMVQQSSTLNRHVSDATTTASIPKKAAKRVTFPKVPSSVIVYEPLESETGSFSDDWDSDAGSEEGAETGFRKHVGKRSCNWEVYSDCTASDDEELGSPASRSDSIPFTTASPARSNLPERNFIYRGVASDFTPPSYYDDHGRLGRALGESYTSFGSISRRLQANAKKGLVTSGSHIELRDEAKFRAGSTWQTGHRDFCAVSRRHYNHDALLSARITARDHLRINFAGVSVAPEVLSDFDISSTSRRCFETGAHDRYGGSKISPDPLVRHVNGAPLVEPSTMSPSFDVNLPVISPLDPMSLSMLPHPVMDAAGGLPETRFSPTSTLFSDVEEIISGEDDVQSCGREIAEQLDAIHVSSSLSFSFELKASGRVGNHQESDSDSEGELPPADLLVERSTRSTTKRSGMLEGFRKWLANAYGKLRLRRRGRAC</sequence>
<protein>
    <submittedName>
        <fullName evidence="2">Uncharacterized protein</fullName>
    </submittedName>
</protein>
<feature type="compositionally biased region" description="Acidic residues" evidence="1">
    <location>
        <begin position="82"/>
        <end position="94"/>
    </location>
</feature>
<feature type="region of interest" description="Disordered" evidence="1">
    <location>
        <begin position="77"/>
        <end position="97"/>
    </location>
</feature>
<name>A0A084B6E3_STACB</name>
<feature type="region of interest" description="Disordered" evidence="1">
    <location>
        <begin position="399"/>
        <end position="427"/>
    </location>
</feature>
<feature type="region of interest" description="Disordered" evidence="1">
    <location>
        <begin position="118"/>
        <end position="140"/>
    </location>
</feature>
<dbReference type="AlphaFoldDB" id="A0A084B6E3"/>
<dbReference type="HOGENOM" id="CLU_598755_0_0_1"/>
<evidence type="ECO:0000313" key="2">
    <source>
        <dbReference type="EMBL" id="KEY73122.1"/>
    </source>
</evidence>
<dbReference type="OrthoDB" id="10448702at2759"/>
<reference evidence="2 3" key="1">
    <citation type="journal article" date="2014" name="BMC Genomics">
        <title>Comparative genome sequencing reveals chemotype-specific gene clusters in the toxigenic black mold Stachybotrys.</title>
        <authorList>
            <person name="Semeiks J."/>
            <person name="Borek D."/>
            <person name="Otwinowski Z."/>
            <person name="Grishin N.V."/>
        </authorList>
    </citation>
    <scope>NUCLEOTIDE SEQUENCE [LARGE SCALE GENOMIC DNA]</scope>
    <source>
        <strain evidence="3">CBS 109288 / IBT 7711</strain>
    </source>
</reference>
<gene>
    <name evidence="2" type="ORF">S7711_10910</name>
</gene>
<evidence type="ECO:0000313" key="3">
    <source>
        <dbReference type="Proteomes" id="UP000028045"/>
    </source>
</evidence>